<accession>A0A8H7UZX1</accession>
<keyword evidence="8" id="KW-0175">Coiled coil</keyword>
<evidence type="ECO:0000313" key="11">
    <source>
        <dbReference type="Proteomes" id="UP000603453"/>
    </source>
</evidence>
<sequence>MTKTNTLDHFLTNVVEKPQVFFASNQKIADSAIEMAKHFYDNVKKVEQVQFSPFTELLTEGFDNDQIWEEIASQNEPFLDYAKTALKALNKKPAKEFSDEEESVSGQSMDLDQNVEDEDEDMEELDQSEEELDQSEQELDQSEDEDDFEEDNIEENTEKEELFEPKETKKPTSEVDDQFFNLDDFNKWTEKQEELDMMSDREDQDDEFDFDNDMGEEEDSDEENDDDDAADLNYNDFYGNDEEKPAFKKYTHKKKEYEEELVSSEEEEEEEDEEELGEDVRNEASVRDLFGVDEDEEETDGKEKSAFQKQQDRLAAQIEEYEDENVQDKHWTLRGEANAKARPVNSLLEEDLEFEHANKPVPVITEESTNTLEDIIKKRILDNMFDDVERKVDPNLRPFVPSRRVEISDEKGKKSLADMYEDDFVRKQAGAEQVDARDEALEKDHAEITDLFKTLCHKLDALSNFHYTPKAPKPEMSIVSNSAAISMEEVTPVNVSESTLLAPEEVYEKKRNDVKTAGEMEQDERKRLRAQNKKLKRKERAIKERELKIKQKYNPQVGQRQAKTKAVKELLGQKNVTVIGKDGQQKTTSKAVTSASLF</sequence>
<organism evidence="10 11">
    <name type="scientific">Mucor saturninus</name>
    <dbReference type="NCBI Taxonomy" id="64648"/>
    <lineage>
        <taxon>Eukaryota</taxon>
        <taxon>Fungi</taxon>
        <taxon>Fungi incertae sedis</taxon>
        <taxon>Mucoromycota</taxon>
        <taxon>Mucoromycotina</taxon>
        <taxon>Mucoromycetes</taxon>
        <taxon>Mucorales</taxon>
        <taxon>Mucorineae</taxon>
        <taxon>Mucoraceae</taxon>
        <taxon>Mucor</taxon>
    </lineage>
</organism>
<dbReference type="PANTHER" id="PTHR17039">
    <property type="entry name" value="U3 SMALL NUCLEOLAR RIBONUCLEOPROTEIN PROTEIN MPP10"/>
    <property type="match status" value="1"/>
</dbReference>
<dbReference type="EMBL" id="JAEPRD010000066">
    <property type="protein sequence ID" value="KAG2201965.1"/>
    <property type="molecule type" value="Genomic_DNA"/>
</dbReference>
<keyword evidence="11" id="KW-1185">Reference proteome</keyword>
<evidence type="ECO:0000256" key="1">
    <source>
        <dbReference type="ARBA" id="ARBA00004604"/>
    </source>
</evidence>
<dbReference type="GO" id="GO:0006364">
    <property type="term" value="P:rRNA processing"/>
    <property type="evidence" value="ECO:0007669"/>
    <property type="project" value="UniProtKB-KW"/>
</dbReference>
<dbReference type="Pfam" id="PF04006">
    <property type="entry name" value="Mpp10"/>
    <property type="match status" value="1"/>
</dbReference>
<feature type="coiled-coil region" evidence="8">
    <location>
        <begin position="518"/>
        <end position="548"/>
    </location>
</feature>
<comment type="similarity">
    <text evidence="6 7">Belongs to the MPP10 family.</text>
</comment>
<protein>
    <recommendedName>
        <fullName evidence="7">U3 small nucleolar ribonucleoprotein protein MPP10</fullName>
    </recommendedName>
</protein>
<feature type="region of interest" description="Disordered" evidence="9">
    <location>
        <begin position="93"/>
        <end position="315"/>
    </location>
</feature>
<comment type="function">
    <text evidence="7">Involved in nucleolar processing of pre-18S ribosomal RNA.</text>
</comment>
<feature type="compositionally biased region" description="Basic and acidic residues" evidence="9">
    <location>
        <begin position="159"/>
        <end position="173"/>
    </location>
</feature>
<comment type="subcellular location">
    <subcellularLocation>
        <location evidence="1 7">Nucleus</location>
        <location evidence="1 7">Nucleolus</location>
    </subcellularLocation>
</comment>
<reference evidence="10" key="1">
    <citation type="submission" date="2020-12" db="EMBL/GenBank/DDBJ databases">
        <title>Metabolic potential, ecology and presence of endohyphal bacteria is reflected in genomic diversity of Mucoromycotina.</title>
        <authorList>
            <person name="Muszewska A."/>
            <person name="Okrasinska A."/>
            <person name="Steczkiewicz K."/>
            <person name="Drgas O."/>
            <person name="Orlowska M."/>
            <person name="Perlinska-Lenart U."/>
            <person name="Aleksandrzak-Piekarczyk T."/>
            <person name="Szatraj K."/>
            <person name="Zielenkiewicz U."/>
            <person name="Pilsyk S."/>
            <person name="Malc E."/>
            <person name="Mieczkowski P."/>
            <person name="Kruszewska J.S."/>
            <person name="Biernat P."/>
            <person name="Pawlowska J."/>
        </authorList>
    </citation>
    <scope>NUCLEOTIDE SEQUENCE</scope>
    <source>
        <strain evidence="10">WA0000017839</strain>
    </source>
</reference>
<dbReference type="AlphaFoldDB" id="A0A8H7UZX1"/>
<evidence type="ECO:0000256" key="5">
    <source>
        <dbReference type="ARBA" id="ARBA00023274"/>
    </source>
</evidence>
<dbReference type="InterPro" id="IPR012173">
    <property type="entry name" value="Mpp10"/>
</dbReference>
<feature type="compositionally biased region" description="Basic and acidic residues" evidence="9">
    <location>
        <begin position="184"/>
        <end position="201"/>
    </location>
</feature>
<dbReference type="GO" id="GO:0005732">
    <property type="term" value="C:sno(s)RNA-containing ribonucleoprotein complex"/>
    <property type="evidence" value="ECO:0007669"/>
    <property type="project" value="UniProtKB-UniRule"/>
</dbReference>
<feature type="compositionally biased region" description="Acidic residues" evidence="9">
    <location>
        <begin position="258"/>
        <end position="277"/>
    </location>
</feature>
<keyword evidence="3 7" id="KW-0698">rRNA processing</keyword>
<evidence type="ECO:0000256" key="3">
    <source>
        <dbReference type="ARBA" id="ARBA00022552"/>
    </source>
</evidence>
<proteinExistence type="inferred from homology"/>
<feature type="compositionally biased region" description="Acidic residues" evidence="9">
    <location>
        <begin position="202"/>
        <end position="230"/>
    </location>
</feature>
<dbReference type="GO" id="GO:0034457">
    <property type="term" value="C:Mpp10 complex"/>
    <property type="evidence" value="ECO:0007669"/>
    <property type="project" value="UniProtKB-UniRule"/>
</dbReference>
<evidence type="ECO:0000256" key="6">
    <source>
        <dbReference type="ARBA" id="ARBA00029455"/>
    </source>
</evidence>
<dbReference type="OrthoDB" id="445326at2759"/>
<dbReference type="Proteomes" id="UP000603453">
    <property type="component" value="Unassembled WGS sequence"/>
</dbReference>
<evidence type="ECO:0000256" key="2">
    <source>
        <dbReference type="ARBA" id="ARBA00022517"/>
    </source>
</evidence>
<feature type="compositionally biased region" description="Acidic residues" evidence="9">
    <location>
        <begin position="291"/>
        <end position="300"/>
    </location>
</feature>
<keyword evidence="4 7" id="KW-0539">Nucleus</keyword>
<comment type="caution">
    <text evidence="10">The sequence shown here is derived from an EMBL/GenBank/DDBJ whole genome shotgun (WGS) entry which is preliminary data.</text>
</comment>
<dbReference type="GO" id="GO:0032040">
    <property type="term" value="C:small-subunit processome"/>
    <property type="evidence" value="ECO:0007669"/>
    <property type="project" value="TreeGrafter"/>
</dbReference>
<dbReference type="PANTHER" id="PTHR17039:SF0">
    <property type="entry name" value="U3 SMALL NUCLEOLAR RIBONUCLEOPROTEIN PROTEIN MPP10"/>
    <property type="match status" value="1"/>
</dbReference>
<evidence type="ECO:0000313" key="10">
    <source>
        <dbReference type="EMBL" id="KAG2201965.1"/>
    </source>
</evidence>
<feature type="compositionally biased region" description="Acidic residues" evidence="9">
    <location>
        <begin position="113"/>
        <end position="158"/>
    </location>
</feature>
<evidence type="ECO:0000256" key="4">
    <source>
        <dbReference type="ARBA" id="ARBA00023242"/>
    </source>
</evidence>
<name>A0A8H7UZX1_9FUNG</name>
<evidence type="ECO:0000256" key="9">
    <source>
        <dbReference type="SAM" id="MobiDB-lite"/>
    </source>
</evidence>
<dbReference type="PIRSF" id="PIRSF017300">
    <property type="entry name" value="snoRNP_Mpp10"/>
    <property type="match status" value="1"/>
</dbReference>
<evidence type="ECO:0000256" key="7">
    <source>
        <dbReference type="PIRNR" id="PIRNR017300"/>
    </source>
</evidence>
<feature type="compositionally biased region" description="Basic and acidic residues" evidence="9">
    <location>
        <begin position="301"/>
        <end position="312"/>
    </location>
</feature>
<evidence type="ECO:0000256" key="8">
    <source>
        <dbReference type="SAM" id="Coils"/>
    </source>
</evidence>
<keyword evidence="2 7" id="KW-0690">Ribosome biogenesis</keyword>
<gene>
    <name evidence="10" type="ORF">INT47_000504</name>
</gene>
<keyword evidence="5 7" id="KW-0687">Ribonucleoprotein</keyword>